<dbReference type="PANTHER" id="PTHR11909">
    <property type="entry name" value="CASEIN KINASE-RELATED"/>
    <property type="match status" value="1"/>
</dbReference>
<dbReference type="PROSITE" id="PS00108">
    <property type="entry name" value="PROTEIN_KINASE_ST"/>
    <property type="match status" value="1"/>
</dbReference>
<dbReference type="CDD" id="cd14016">
    <property type="entry name" value="STKc_CK1"/>
    <property type="match status" value="1"/>
</dbReference>
<evidence type="ECO:0000313" key="8">
    <source>
        <dbReference type="Proteomes" id="UP000759131"/>
    </source>
</evidence>
<keyword evidence="5" id="KW-0723">Serine/threonine-protein kinase</keyword>
<keyword evidence="5" id="KW-0808">Transferase</keyword>
<dbReference type="OrthoDB" id="6504722at2759"/>
<dbReference type="Pfam" id="PF00069">
    <property type="entry name" value="Pkinase"/>
    <property type="match status" value="1"/>
</dbReference>
<dbReference type="Proteomes" id="UP000759131">
    <property type="component" value="Unassembled WGS sequence"/>
</dbReference>
<name>A0A7R9KM20_9ACAR</name>
<reference evidence="7" key="1">
    <citation type="submission" date="2020-11" db="EMBL/GenBank/DDBJ databases">
        <authorList>
            <person name="Tran Van P."/>
        </authorList>
    </citation>
    <scope>NUCLEOTIDE SEQUENCE</scope>
</reference>
<dbReference type="InterPro" id="IPR017441">
    <property type="entry name" value="Protein_kinase_ATP_BS"/>
</dbReference>
<evidence type="ECO:0000313" key="7">
    <source>
        <dbReference type="EMBL" id="CAD7625680.1"/>
    </source>
</evidence>
<dbReference type="InterPro" id="IPR008271">
    <property type="entry name" value="Ser/Thr_kinase_AS"/>
</dbReference>
<evidence type="ECO:0000256" key="2">
    <source>
        <dbReference type="ARBA" id="ARBA00022741"/>
    </source>
</evidence>
<dbReference type="EMBL" id="CAJPIZ010003243">
    <property type="protein sequence ID" value="CAG2106110.1"/>
    <property type="molecule type" value="Genomic_DNA"/>
</dbReference>
<dbReference type="SMART" id="SM00220">
    <property type="entry name" value="S_TKc"/>
    <property type="match status" value="1"/>
</dbReference>
<keyword evidence="3 4" id="KW-0067">ATP-binding</keyword>
<dbReference type="GO" id="GO:0005524">
    <property type="term" value="F:ATP binding"/>
    <property type="evidence" value="ECO:0007669"/>
    <property type="project" value="UniProtKB-UniRule"/>
</dbReference>
<evidence type="ECO:0000256" key="1">
    <source>
        <dbReference type="ARBA" id="ARBA00012513"/>
    </source>
</evidence>
<dbReference type="AlphaFoldDB" id="A0A7R9KM20"/>
<dbReference type="GO" id="GO:0004674">
    <property type="term" value="F:protein serine/threonine kinase activity"/>
    <property type="evidence" value="ECO:0007669"/>
    <property type="project" value="UniProtKB-KW"/>
</dbReference>
<dbReference type="PROSITE" id="PS00107">
    <property type="entry name" value="PROTEIN_KINASE_ATP"/>
    <property type="match status" value="1"/>
</dbReference>
<organism evidence="7">
    <name type="scientific">Medioppia subpectinata</name>
    <dbReference type="NCBI Taxonomy" id="1979941"/>
    <lineage>
        <taxon>Eukaryota</taxon>
        <taxon>Metazoa</taxon>
        <taxon>Ecdysozoa</taxon>
        <taxon>Arthropoda</taxon>
        <taxon>Chelicerata</taxon>
        <taxon>Arachnida</taxon>
        <taxon>Acari</taxon>
        <taxon>Acariformes</taxon>
        <taxon>Sarcoptiformes</taxon>
        <taxon>Oribatida</taxon>
        <taxon>Brachypylina</taxon>
        <taxon>Oppioidea</taxon>
        <taxon>Oppiidae</taxon>
        <taxon>Medioppia</taxon>
    </lineage>
</organism>
<dbReference type="Gene3D" id="1.10.510.10">
    <property type="entry name" value="Transferase(Phosphotransferase) domain 1"/>
    <property type="match status" value="1"/>
</dbReference>
<feature type="domain" description="Protein kinase" evidence="6">
    <location>
        <begin position="19"/>
        <end position="326"/>
    </location>
</feature>
<evidence type="ECO:0000256" key="3">
    <source>
        <dbReference type="ARBA" id="ARBA00022840"/>
    </source>
</evidence>
<keyword evidence="8" id="KW-1185">Reference proteome</keyword>
<feature type="binding site" evidence="4">
    <location>
        <position position="48"/>
    </location>
    <ligand>
        <name>ATP</name>
        <dbReference type="ChEBI" id="CHEBI:30616"/>
    </ligand>
</feature>
<dbReference type="SUPFAM" id="SSF56112">
    <property type="entry name" value="Protein kinase-like (PK-like)"/>
    <property type="match status" value="1"/>
</dbReference>
<evidence type="ECO:0000256" key="5">
    <source>
        <dbReference type="RuleBase" id="RU000304"/>
    </source>
</evidence>
<evidence type="ECO:0000256" key="4">
    <source>
        <dbReference type="PROSITE-ProRule" id="PRU10141"/>
    </source>
</evidence>
<protein>
    <recommendedName>
        <fullName evidence="1">non-specific serine/threonine protein kinase</fullName>
        <ecNumber evidence="1">2.7.11.1</ecNumber>
    </recommendedName>
</protein>
<comment type="similarity">
    <text evidence="5">Belongs to the protein kinase superfamily.</text>
</comment>
<evidence type="ECO:0000259" key="6">
    <source>
        <dbReference type="PROSITE" id="PS50011"/>
    </source>
</evidence>
<dbReference type="InterPro" id="IPR050235">
    <property type="entry name" value="CK1_Ser-Thr_kinase"/>
</dbReference>
<dbReference type="EC" id="2.7.11.1" evidence="1"/>
<dbReference type="InterPro" id="IPR000719">
    <property type="entry name" value="Prot_kinase_dom"/>
</dbReference>
<keyword evidence="2 4" id="KW-0547">Nucleotide-binding</keyword>
<sequence>MSEMEVKADNCGKVVNEKYTICSTIGKGAYGICYEGLDVQSGQRVAIKVDTKGANSSSLVYETRIYKRYLSDLIQSGTKSGIPALLWAGAHPELGHIMVMDRLGADLEKLFQLCGQKFSTKTLLMIAVQAIDVLAAVHSRGLIHRDIKPENFLMGPAGGGPQARRLYIIDFGLSKPYVDRRTGAHIPFRDSAGMTGTPRYCSVGAGKGHEQSRRDDLESVGYMLAYFHQGQLPWQGMKGIRRQHKNAAICAVKDSASVQRLFDGLSPAFADFLSAAKLLAFTEEPDYSHWTDRFRQLVDEFDYKYDWDAVCDTTATPGLSAPELLA</sequence>
<proteinExistence type="inferred from homology"/>
<gene>
    <name evidence="7" type="ORF">OSB1V03_LOCUS6113</name>
</gene>
<dbReference type="PROSITE" id="PS50011">
    <property type="entry name" value="PROTEIN_KINASE_DOM"/>
    <property type="match status" value="1"/>
</dbReference>
<keyword evidence="5" id="KW-0418">Kinase</keyword>
<accession>A0A7R9KM20</accession>
<dbReference type="InterPro" id="IPR011009">
    <property type="entry name" value="Kinase-like_dom_sf"/>
</dbReference>
<dbReference type="EMBL" id="OC857818">
    <property type="protein sequence ID" value="CAD7625680.1"/>
    <property type="molecule type" value="Genomic_DNA"/>
</dbReference>